<dbReference type="AlphaFoldDB" id="A0A7C3PHI3"/>
<organism evidence="1">
    <name type="scientific">Oscillatoriales cyanobacterium SpSt-418</name>
    <dbReference type="NCBI Taxonomy" id="2282169"/>
    <lineage>
        <taxon>Bacteria</taxon>
        <taxon>Bacillati</taxon>
        <taxon>Cyanobacteriota</taxon>
        <taxon>Cyanophyceae</taxon>
        <taxon>Oscillatoriophycideae</taxon>
        <taxon>Oscillatoriales</taxon>
    </lineage>
</organism>
<protein>
    <submittedName>
        <fullName evidence="1">Uncharacterized protein</fullName>
    </submittedName>
</protein>
<reference evidence="1" key="1">
    <citation type="journal article" date="2020" name="mSystems">
        <title>Genome- and Community-Level Interaction Insights into Carbon Utilization and Element Cycling Functions of Hydrothermarchaeota in Hydrothermal Sediment.</title>
        <authorList>
            <person name="Zhou Z."/>
            <person name="Liu Y."/>
            <person name="Xu W."/>
            <person name="Pan J."/>
            <person name="Luo Z.H."/>
            <person name="Li M."/>
        </authorList>
    </citation>
    <scope>NUCLEOTIDE SEQUENCE [LARGE SCALE GENOMIC DNA]</scope>
    <source>
        <strain evidence="1">SpSt-418</strain>
    </source>
</reference>
<dbReference type="EMBL" id="DSRU01000227">
    <property type="protein sequence ID" value="HFM99158.1"/>
    <property type="molecule type" value="Genomic_DNA"/>
</dbReference>
<accession>A0A7C3PHI3</accession>
<comment type="caution">
    <text evidence="1">The sequence shown here is derived from an EMBL/GenBank/DDBJ whole genome shotgun (WGS) entry which is preliminary data.</text>
</comment>
<evidence type="ECO:0000313" key="1">
    <source>
        <dbReference type="EMBL" id="HFM99158.1"/>
    </source>
</evidence>
<name>A0A7C3PHI3_9CYAN</name>
<gene>
    <name evidence="1" type="ORF">ENR64_15640</name>
</gene>
<sequence>MKPMPSLPMRAIIRCKVKQQMLADVDVTEMCMPVDEPLLKDLTNSLFGSSYYLQRFSNARSQDEIETISNEMATEVLMTYRQIMMNATDPMIQKLNDLLSD</sequence>
<proteinExistence type="predicted"/>